<reference evidence="1" key="1">
    <citation type="submission" date="2020-12" db="EMBL/GenBank/DDBJ databases">
        <title>Sedimentitalea sp. nov., isolated from sand in Incheon.</title>
        <authorList>
            <person name="Kim W."/>
        </authorList>
    </citation>
    <scope>NUCLEOTIDE SEQUENCE</scope>
    <source>
        <strain evidence="1">CAU 1593</strain>
    </source>
</reference>
<dbReference type="Proteomes" id="UP000619079">
    <property type="component" value="Unassembled WGS sequence"/>
</dbReference>
<keyword evidence="2" id="KW-1185">Reference proteome</keyword>
<evidence type="ECO:0008006" key="3">
    <source>
        <dbReference type="Google" id="ProtNLM"/>
    </source>
</evidence>
<comment type="caution">
    <text evidence="1">The sequence shown here is derived from an EMBL/GenBank/DDBJ whole genome shotgun (WGS) entry which is preliminary data.</text>
</comment>
<proteinExistence type="predicted"/>
<evidence type="ECO:0000313" key="2">
    <source>
        <dbReference type="Proteomes" id="UP000619079"/>
    </source>
</evidence>
<dbReference type="Gene3D" id="3.10.450.40">
    <property type="match status" value="1"/>
</dbReference>
<name>A0A8J7IIS2_9RHOB</name>
<dbReference type="SUPFAM" id="SSF160719">
    <property type="entry name" value="gpW/gp25-like"/>
    <property type="match status" value="1"/>
</dbReference>
<dbReference type="AlphaFoldDB" id="A0A8J7IIS2"/>
<dbReference type="RefSeq" id="WP_199022703.1">
    <property type="nucleotide sequence ID" value="NZ_JAELVR010000001.1"/>
</dbReference>
<gene>
    <name evidence="1" type="ORF">JF290_00210</name>
</gene>
<organism evidence="1 2">
    <name type="scientific">Sedimentitalea arenosa</name>
    <dbReference type="NCBI Taxonomy" id="2798803"/>
    <lineage>
        <taxon>Bacteria</taxon>
        <taxon>Pseudomonadati</taxon>
        <taxon>Pseudomonadota</taxon>
        <taxon>Alphaproteobacteria</taxon>
        <taxon>Rhodobacterales</taxon>
        <taxon>Paracoccaceae</taxon>
        <taxon>Sedimentitalea</taxon>
    </lineage>
</organism>
<protein>
    <recommendedName>
        <fullName evidence="3">IraD/Gp25-like domain-containing protein</fullName>
    </recommendedName>
</protein>
<evidence type="ECO:0000313" key="1">
    <source>
        <dbReference type="EMBL" id="MBJ6369933.1"/>
    </source>
</evidence>
<accession>A0A8J7IIS2</accession>
<sequence length="160" mass="17360">MTDVLRSDIGLTRFTGVPSAIRLTEADSWGTLDAGLVPGMRGGVAQDREPKDLARVSGRENLAQALILRLLTPVGSLKGLGHPRYGCRLTELIGMGNTDLSRLRARLYVLQALRQERRVAEVLGLSVVTVDDRPETVRIAFSVRPLGEDEAMSLGLEVAL</sequence>
<dbReference type="EMBL" id="JAELVR010000001">
    <property type="protein sequence ID" value="MBJ6369933.1"/>
    <property type="molecule type" value="Genomic_DNA"/>
</dbReference>